<sequence length="1176" mass="132233">MKASTIVLSAVMALCVNPALARVPGRPSTSVSSSHKTGHSAFWDTVFMFLHPIRHTIGDSVHDSMPVESPQAHRSFSLALLHVQPSSERELHTEWKASAWKTSRRYFYGADKQIPLKITKKSTAPTFSQTSLGRSYRVLHFPPAGFVRNVLRRVMKKCLGPARLPCLGRRFSSFHSPSALYGCSFSSTLRPNVPSCGISTGRRQWSRPFSARSAAVVDRQLLRDYAQFEKKRCPVSGPKLRREDPDSWIPLLERYLPPSLRKVPEEAAETDAEFDAATTMGRETLAQAIELAKLLFYARTEGNIDLLAYLGFRLNNWPAVNVLLTRLLDAADTLDKYSIPRRPLSSHDWGSGAGVSLDELTSQHAEGASKLVHLTKSPAASELTSFDSWTERPFADEHAKRFMAEVWQSLGSIVLDAADASPNESKLAMSYVFRILARLHHSGAVSDRVYKYDPPSVHRVNFRPPGMHLLSTHIMSVLTDAAWLAHEAEVAAKAAAAGKKSPYLPFNLGIRELGHEIWLELILWSCVEHGYIQEGVWLIERMRSKTDSRAWGFESWKPLIESSRSVWKTNVDAEASWRRPEDNDPQWSSRRRTGLAPFNGLGERTISAEVAAALLDSLPNLVYLGLGWRGLSPSALLRHVSSLQPAIASSTAEAKLLPTVKATNWFVIRAIESGGFNAENDPRAFEALLKVTPHVIPPWSNNTSPMEEDVESLTLGQLYDDTSAFAGLMEYNIRFFASWRLCTDALDAFAWLQEVVDASKLQRIREFSERVGQSDTVSLPSFDLDSLESFKPFESSMPQMSIVTVAELLDLVTTSRAFAFGDWLFFSNDIDGPPIPPSAYGNQALAPSIIRFATATKNEALCKSVVRALSQPLSLNTMRALLNFRIAMGQWDSATMMLEYVRDYRLKSWGYSNVTALAAAIVRMDHAVKQQPSTMQQSDLDRAKDLLLRLLNGEFNESHHSKTSFQDRLIHSIRRVFLAMPGSLREVAQKTHLKYKASPRSNHPYIPATAFHALLSAVVDTQGSAAGKRLWEQWCLDVRSPTFSRLQEGGITRLYLHRERDPHKGDPHFDPRYFAQTQKKAVLPNPNTIRIIAQQAVKEYTEFDEARRRQQPVQLEEQDSNPALEVVEFCIRQFQAFRVPWKEINRELGGLVYRLHREKKKQRKKIGKDGAYTSNK</sequence>
<comment type="caution">
    <text evidence="2">The sequence shown here is derived from an EMBL/GenBank/DDBJ whole genome shotgun (WGS) entry which is preliminary data.</text>
</comment>
<reference evidence="2" key="2">
    <citation type="submission" date="2020-04" db="EMBL/GenBank/DDBJ databases">
        <authorList>
            <person name="Santos R.A.C."/>
            <person name="Steenwyk J.L."/>
            <person name="Rivero-Menendez O."/>
            <person name="Mead M.E."/>
            <person name="Silva L.P."/>
            <person name="Bastos R.W."/>
            <person name="Alastruey-Izquierdo A."/>
            <person name="Goldman G.H."/>
            <person name="Rokas A."/>
        </authorList>
    </citation>
    <scope>NUCLEOTIDE SEQUENCE</scope>
    <source>
        <strain evidence="2">CNM-CM8927</strain>
    </source>
</reference>
<keyword evidence="1" id="KW-0732">Signal</keyword>
<dbReference type="EMBL" id="JAAAPU010000181">
    <property type="protein sequence ID" value="KAF4200670.1"/>
    <property type="molecule type" value="Genomic_DNA"/>
</dbReference>
<protein>
    <submittedName>
        <fullName evidence="2">Uncharacterized protein</fullName>
    </submittedName>
</protein>
<evidence type="ECO:0000256" key="1">
    <source>
        <dbReference type="SAM" id="SignalP"/>
    </source>
</evidence>
<dbReference type="Proteomes" id="UP000649114">
    <property type="component" value="Unassembled WGS sequence"/>
</dbReference>
<organism evidence="2 3">
    <name type="scientific">Aspergillus lentulus</name>
    <dbReference type="NCBI Taxonomy" id="293939"/>
    <lineage>
        <taxon>Eukaryota</taxon>
        <taxon>Fungi</taxon>
        <taxon>Dikarya</taxon>
        <taxon>Ascomycota</taxon>
        <taxon>Pezizomycotina</taxon>
        <taxon>Eurotiomycetes</taxon>
        <taxon>Eurotiomycetidae</taxon>
        <taxon>Eurotiales</taxon>
        <taxon>Aspergillaceae</taxon>
        <taxon>Aspergillus</taxon>
        <taxon>Aspergillus subgen. Fumigati</taxon>
    </lineage>
</organism>
<feature type="signal peptide" evidence="1">
    <location>
        <begin position="1"/>
        <end position="21"/>
    </location>
</feature>
<gene>
    <name evidence="2" type="ORF">CNMCM8927_002736</name>
</gene>
<accession>A0AAN6BLB0</accession>
<name>A0AAN6BLB0_ASPLE</name>
<proteinExistence type="predicted"/>
<dbReference type="AlphaFoldDB" id="A0AAN6BLB0"/>
<reference evidence="2" key="1">
    <citation type="journal article" date="2020" name="bioRxiv">
        <title>Genomic and phenotypic heterogeneity of clinical isolates of the human pathogens Aspergillus fumigatus, Aspergillus lentulus and Aspergillus fumigatiaffinis.</title>
        <authorList>
            <person name="dos Santos R.A.C."/>
            <person name="Steenwyk J.L."/>
            <person name="Rivero-Menendez O."/>
            <person name="Mead M.E."/>
            <person name="Silva L.P."/>
            <person name="Bastos R.W."/>
            <person name="Alastruey-Izquierdo A."/>
            <person name="Goldman G.H."/>
            <person name="Rokas A."/>
        </authorList>
    </citation>
    <scope>NUCLEOTIDE SEQUENCE</scope>
    <source>
        <strain evidence="2">CNM-CM8927</strain>
    </source>
</reference>
<evidence type="ECO:0000313" key="2">
    <source>
        <dbReference type="EMBL" id="KAF4200670.1"/>
    </source>
</evidence>
<feature type="chain" id="PRO_5042943435" evidence="1">
    <location>
        <begin position="22"/>
        <end position="1176"/>
    </location>
</feature>
<evidence type="ECO:0000313" key="3">
    <source>
        <dbReference type="Proteomes" id="UP000649114"/>
    </source>
</evidence>